<evidence type="ECO:0000259" key="2">
    <source>
        <dbReference type="Pfam" id="PF20233"/>
    </source>
</evidence>
<protein>
    <recommendedName>
        <fullName evidence="2">DUF6590 domain-containing protein</fullName>
    </recommendedName>
</protein>
<organism evidence="3 4">
    <name type="scientific">Hyaloscypha bicolor E</name>
    <dbReference type="NCBI Taxonomy" id="1095630"/>
    <lineage>
        <taxon>Eukaryota</taxon>
        <taxon>Fungi</taxon>
        <taxon>Dikarya</taxon>
        <taxon>Ascomycota</taxon>
        <taxon>Pezizomycotina</taxon>
        <taxon>Leotiomycetes</taxon>
        <taxon>Helotiales</taxon>
        <taxon>Hyaloscyphaceae</taxon>
        <taxon>Hyaloscypha</taxon>
        <taxon>Hyaloscypha bicolor</taxon>
    </lineage>
</organism>
<feature type="compositionally biased region" description="Basic residues" evidence="1">
    <location>
        <begin position="1"/>
        <end position="16"/>
    </location>
</feature>
<accession>A0A2J6TMN3</accession>
<dbReference type="Pfam" id="PF20233">
    <property type="entry name" value="DUF6590"/>
    <property type="match status" value="1"/>
</dbReference>
<dbReference type="STRING" id="1095630.A0A2J6TMN3"/>
<evidence type="ECO:0000256" key="1">
    <source>
        <dbReference type="SAM" id="MobiDB-lite"/>
    </source>
</evidence>
<dbReference type="Proteomes" id="UP000235371">
    <property type="component" value="Unassembled WGS sequence"/>
</dbReference>
<feature type="region of interest" description="Disordered" evidence="1">
    <location>
        <begin position="104"/>
        <end position="146"/>
    </location>
</feature>
<name>A0A2J6TMN3_9HELO</name>
<dbReference type="InterPro" id="IPR046497">
    <property type="entry name" value="DUF6590"/>
</dbReference>
<dbReference type="OrthoDB" id="10338090at2759"/>
<evidence type="ECO:0000313" key="3">
    <source>
        <dbReference type="EMBL" id="PMD64281.1"/>
    </source>
</evidence>
<dbReference type="InParanoid" id="A0A2J6TMN3"/>
<keyword evidence="4" id="KW-1185">Reference proteome</keyword>
<reference evidence="3 4" key="1">
    <citation type="submission" date="2016-04" db="EMBL/GenBank/DDBJ databases">
        <title>A degradative enzymes factory behind the ericoid mycorrhizal symbiosis.</title>
        <authorList>
            <consortium name="DOE Joint Genome Institute"/>
            <person name="Martino E."/>
            <person name="Morin E."/>
            <person name="Grelet G."/>
            <person name="Kuo A."/>
            <person name="Kohler A."/>
            <person name="Daghino S."/>
            <person name="Barry K."/>
            <person name="Choi C."/>
            <person name="Cichocki N."/>
            <person name="Clum A."/>
            <person name="Copeland A."/>
            <person name="Hainaut M."/>
            <person name="Haridas S."/>
            <person name="Labutti K."/>
            <person name="Lindquist E."/>
            <person name="Lipzen A."/>
            <person name="Khouja H.-R."/>
            <person name="Murat C."/>
            <person name="Ohm R."/>
            <person name="Olson A."/>
            <person name="Spatafora J."/>
            <person name="Veneault-Fourrey C."/>
            <person name="Henrissat B."/>
            <person name="Grigoriev I."/>
            <person name="Martin F."/>
            <person name="Perotto S."/>
        </authorList>
    </citation>
    <scope>NUCLEOTIDE SEQUENCE [LARGE SCALE GENOMIC DNA]</scope>
    <source>
        <strain evidence="3 4">E</strain>
    </source>
</reference>
<gene>
    <name evidence="3" type="ORF">K444DRAFT_308480</name>
</gene>
<feature type="compositionally biased region" description="Basic and acidic residues" evidence="1">
    <location>
        <begin position="106"/>
        <end position="115"/>
    </location>
</feature>
<evidence type="ECO:0000313" key="4">
    <source>
        <dbReference type="Proteomes" id="UP000235371"/>
    </source>
</evidence>
<feature type="region of interest" description="Disordered" evidence="1">
    <location>
        <begin position="52"/>
        <end position="82"/>
    </location>
</feature>
<dbReference type="RefSeq" id="XP_024741185.1">
    <property type="nucleotide sequence ID" value="XM_024871788.1"/>
</dbReference>
<dbReference type="GeneID" id="36579870"/>
<dbReference type="EMBL" id="KZ613769">
    <property type="protein sequence ID" value="PMD64281.1"/>
    <property type="molecule type" value="Genomic_DNA"/>
</dbReference>
<feature type="domain" description="DUF6590" evidence="2">
    <location>
        <begin position="244"/>
        <end position="374"/>
    </location>
</feature>
<proteinExistence type="predicted"/>
<dbReference type="AlphaFoldDB" id="A0A2J6TMN3"/>
<sequence length="416" mass="47794">MSSKTKNRRGQNRRGRNIGPGWLWDDARQKHYYADDQKRCWFFDDGTTIPYEQEVTQPLDSRVPRSAVDNHYRSDDDGNDLNSQFAELDVSQDYQDSEYIEGYKSPAHEHHEPHYTSRTQRSDNYGEAQYDSAAQGPATKSQSGLLWGSQQTPYEAPYSPYPSTSIPIPPYGAQQNLITYHARPQYSSDAQQPYSNTQRVPYSLTEADVFFDPPHNITDPRLYKKDITALARVYGIELSKCAVLGTVFKIPWSESSGIDSDRDEVEGDYGFPFRWFVVVLGTGGTRFCSCLLITTYQGWGIQKAGIAVDAHEVIGTRQDLCEDEKLGQPIIVKPKVYDSRMPYNSLVNFEKIYSIDRDVCVVEFGKVDRYQSHSLFETLVRIWSTVTANLSEEERQRRQVEDRNRWERNQDDFADG</sequence>
<feature type="region of interest" description="Disordered" evidence="1">
    <location>
        <begin position="1"/>
        <end position="23"/>
    </location>
</feature>